<dbReference type="RefSeq" id="WP_284291145.1">
    <property type="nucleotide sequence ID" value="NZ_BSUK01000001.1"/>
</dbReference>
<organism evidence="2 5">
    <name type="scientific">Luteimicrobium album</name>
    <dbReference type="NCBI Taxonomy" id="1054550"/>
    <lineage>
        <taxon>Bacteria</taxon>
        <taxon>Bacillati</taxon>
        <taxon>Actinomycetota</taxon>
        <taxon>Actinomycetes</taxon>
        <taxon>Micrococcales</taxon>
        <taxon>Luteimicrobium</taxon>
    </lineage>
</organism>
<sequence>MTTLAAAAHTTFWRAHDLWETEHPDPPDNELDDDRIDRLTEDDQEPQ</sequence>
<evidence type="ECO:0000313" key="2">
    <source>
        <dbReference type="EMBL" id="GMA22262.1"/>
    </source>
</evidence>
<evidence type="ECO:0000313" key="4">
    <source>
        <dbReference type="EMBL" id="GMA26729.1"/>
    </source>
</evidence>
<dbReference type="Proteomes" id="UP001157091">
    <property type="component" value="Unassembled WGS sequence"/>
</dbReference>
<proteinExistence type="predicted"/>
<dbReference type="EMBL" id="BSUK01000001">
    <property type="protein sequence ID" value="GMA26729.1"/>
    <property type="molecule type" value="Genomic_DNA"/>
</dbReference>
<feature type="region of interest" description="Disordered" evidence="1">
    <location>
        <begin position="18"/>
        <end position="47"/>
    </location>
</feature>
<comment type="caution">
    <text evidence="2">The sequence shown here is derived from an EMBL/GenBank/DDBJ whole genome shotgun (WGS) entry which is preliminary data.</text>
</comment>
<dbReference type="EMBL" id="BSUK01000001">
    <property type="protein sequence ID" value="GMA26667.1"/>
    <property type="molecule type" value="Genomic_DNA"/>
</dbReference>
<gene>
    <name evidence="2" type="ORF">GCM10025864_00210</name>
    <name evidence="3" type="ORF">GCM10025864_44260</name>
    <name evidence="4" type="ORF">GCM10025864_44880</name>
</gene>
<reference evidence="5" key="2">
    <citation type="journal article" date="2019" name="Int. J. Syst. Evol. Microbiol.">
        <title>The Global Catalogue of Microorganisms (GCM) 10K type strain sequencing project: providing services to taxonomists for standard genome sequencing and annotation.</title>
        <authorList>
            <consortium name="The Broad Institute Genomics Platform"/>
            <consortium name="The Broad Institute Genome Sequencing Center for Infectious Disease"/>
            <person name="Wu L."/>
            <person name="Ma J."/>
        </authorList>
    </citation>
    <scope>NUCLEOTIDE SEQUENCE [LARGE SCALE GENOMIC DNA]</scope>
    <source>
        <strain evidence="5">NBRC 106348</strain>
    </source>
</reference>
<protein>
    <submittedName>
        <fullName evidence="2">Uncharacterized protein</fullName>
    </submittedName>
</protein>
<evidence type="ECO:0000313" key="5">
    <source>
        <dbReference type="Proteomes" id="UP001157091"/>
    </source>
</evidence>
<reference evidence="2" key="3">
    <citation type="submission" date="2023-02" db="EMBL/GenBank/DDBJ databases">
        <authorList>
            <person name="Sun Q."/>
            <person name="Mori K."/>
        </authorList>
    </citation>
    <scope>NUCLEOTIDE SEQUENCE</scope>
    <source>
        <strain evidence="2">NBRC 106348</strain>
    </source>
</reference>
<keyword evidence="5" id="KW-1185">Reference proteome</keyword>
<reference evidence="2" key="1">
    <citation type="journal article" date="2014" name="Int. J. Syst. Evol. Microbiol.">
        <title>Complete genome of a new Firmicutes species belonging to the dominant human colonic microbiota ('Ruminococcus bicirculans') reveals two chromosomes and a selective capacity to utilize plant glucans.</title>
        <authorList>
            <consortium name="NISC Comparative Sequencing Program"/>
            <person name="Wegmann U."/>
            <person name="Louis P."/>
            <person name="Goesmann A."/>
            <person name="Henrissat B."/>
            <person name="Duncan S.H."/>
            <person name="Flint H.J."/>
        </authorList>
    </citation>
    <scope>NUCLEOTIDE SEQUENCE</scope>
    <source>
        <strain evidence="2">NBRC 106348</strain>
    </source>
</reference>
<name>A0ABQ6HWA7_9MICO</name>
<evidence type="ECO:0000313" key="3">
    <source>
        <dbReference type="EMBL" id="GMA26667.1"/>
    </source>
</evidence>
<evidence type="ECO:0000256" key="1">
    <source>
        <dbReference type="SAM" id="MobiDB-lite"/>
    </source>
</evidence>
<accession>A0ABQ6HWA7</accession>
<dbReference type="EMBL" id="BSUK01000001">
    <property type="protein sequence ID" value="GMA22262.1"/>
    <property type="molecule type" value="Genomic_DNA"/>
</dbReference>